<evidence type="ECO:0000256" key="1">
    <source>
        <dbReference type="SAM" id="Phobius"/>
    </source>
</evidence>
<keyword evidence="1" id="KW-1133">Transmembrane helix</keyword>
<protein>
    <submittedName>
        <fullName evidence="2">Uncharacterized protein</fullName>
    </submittedName>
</protein>
<gene>
    <name evidence="2" type="ORF">EVOR1521_LOCUS29279</name>
</gene>
<evidence type="ECO:0000313" key="2">
    <source>
        <dbReference type="EMBL" id="CAJ1407635.1"/>
    </source>
</evidence>
<keyword evidence="3" id="KW-1185">Reference proteome</keyword>
<evidence type="ECO:0000313" key="3">
    <source>
        <dbReference type="Proteomes" id="UP001178507"/>
    </source>
</evidence>
<comment type="caution">
    <text evidence="2">The sequence shown here is derived from an EMBL/GenBank/DDBJ whole genome shotgun (WGS) entry which is preliminary data.</text>
</comment>
<feature type="transmembrane region" description="Helical" evidence="1">
    <location>
        <begin position="44"/>
        <end position="65"/>
    </location>
</feature>
<sequence>MIQEKVQRIITKRRDKNGKVISESETMQDILKRWVIPANDSRKIIWDLFMGALIIYSVIAITYSVSFNATDPDTRLHCNGTLPWSKLWMQGTWSWDRQLAPAAKAPSPLGVAAKAVVAPKGKEASKEASKTKADAASLAKEAPPAFGVLSPKQAEERVAKMLPSTLEALAESTSEQEQLILRLMLAYIGEKDDLSWKNAQQSCKDAKKFLGEMLEMEAGKYITKLIMQRMDKILGDAEMELTPESKAYDLALLLEASRREWKKSLPPEEKVKPKEPEVPPEWPVKIGFKELKQRLDEAAAWEKTALVVCCGHAKEADTYFTYSGYSQIDAKWVLGQTMIKKEVSVEDMQEELRKRVVGALKHGLPVHVAMSNTAVAFKKTFCREDKFPLCFFKDKEFKGDPAAPKEERPYFSMVTKEDLADWPGNIGHMKEGYRMVVTTDFDVESAKEFLPDALPHFEDMAIIEIDPASFK</sequence>
<dbReference type="Proteomes" id="UP001178507">
    <property type="component" value="Unassembled WGS sequence"/>
</dbReference>
<name>A0AA36JK04_9DINO</name>
<keyword evidence="1" id="KW-0472">Membrane</keyword>
<dbReference type="EMBL" id="CAUJNA010003682">
    <property type="protein sequence ID" value="CAJ1407635.1"/>
    <property type="molecule type" value="Genomic_DNA"/>
</dbReference>
<reference evidence="2" key="1">
    <citation type="submission" date="2023-08" db="EMBL/GenBank/DDBJ databases">
        <authorList>
            <person name="Chen Y."/>
            <person name="Shah S."/>
            <person name="Dougan E. K."/>
            <person name="Thang M."/>
            <person name="Chan C."/>
        </authorList>
    </citation>
    <scope>NUCLEOTIDE SEQUENCE</scope>
</reference>
<organism evidence="2 3">
    <name type="scientific">Effrenium voratum</name>
    <dbReference type="NCBI Taxonomy" id="2562239"/>
    <lineage>
        <taxon>Eukaryota</taxon>
        <taxon>Sar</taxon>
        <taxon>Alveolata</taxon>
        <taxon>Dinophyceae</taxon>
        <taxon>Suessiales</taxon>
        <taxon>Symbiodiniaceae</taxon>
        <taxon>Effrenium</taxon>
    </lineage>
</organism>
<keyword evidence="1" id="KW-0812">Transmembrane</keyword>
<proteinExistence type="predicted"/>
<dbReference type="AlphaFoldDB" id="A0AA36JK04"/>
<accession>A0AA36JK04</accession>